<reference evidence="2 5" key="1">
    <citation type="submission" date="2024-01" db="EMBL/GenBank/DDBJ databases">
        <title>Aequorivita flavus sp. nov., isolated from deep-sea sediment.</title>
        <authorList>
            <person name="Chen X."/>
        </authorList>
    </citation>
    <scope>NUCLEOTIDE SEQUENCE</scope>
    <source>
        <strain evidence="2">MCCC 1A16923</strain>
        <strain evidence="3 5">MCCC 1A16935</strain>
    </source>
</reference>
<dbReference type="Gene3D" id="3.40.50.2000">
    <property type="entry name" value="Glycogen Phosphorylase B"/>
    <property type="match status" value="2"/>
</dbReference>
<dbReference type="EMBL" id="JAZBJM010000008">
    <property type="protein sequence ID" value="MEM0519054.1"/>
    <property type="molecule type" value="Genomic_DNA"/>
</dbReference>
<dbReference type="PANTHER" id="PTHR12526">
    <property type="entry name" value="GLYCOSYLTRANSFERASE"/>
    <property type="match status" value="1"/>
</dbReference>
<comment type="caution">
    <text evidence="2">The sequence shown here is derived from an EMBL/GenBank/DDBJ whole genome shotgun (WGS) entry which is preliminary data.</text>
</comment>
<gene>
    <name evidence="3" type="ORF">VZD24_11450</name>
    <name evidence="2" type="ORF">VZD85_11865</name>
</gene>
<evidence type="ECO:0000313" key="2">
    <source>
        <dbReference type="EMBL" id="MEM0519054.1"/>
    </source>
</evidence>
<organism evidence="2 4">
    <name type="scientific">Aequorivita flava</name>
    <dbReference type="NCBI Taxonomy" id="3114371"/>
    <lineage>
        <taxon>Bacteria</taxon>
        <taxon>Pseudomonadati</taxon>
        <taxon>Bacteroidota</taxon>
        <taxon>Flavobacteriia</taxon>
        <taxon>Flavobacteriales</taxon>
        <taxon>Flavobacteriaceae</taxon>
        <taxon>Aequorivita</taxon>
    </lineage>
</organism>
<dbReference type="SUPFAM" id="SSF53756">
    <property type="entry name" value="UDP-Glycosyltransferase/glycogen phosphorylase"/>
    <property type="match status" value="1"/>
</dbReference>
<evidence type="ECO:0000259" key="1">
    <source>
        <dbReference type="Pfam" id="PF00534"/>
    </source>
</evidence>
<dbReference type="AlphaFoldDB" id="A0AB35YV19"/>
<proteinExistence type="predicted"/>
<accession>A0AB35YV19</accession>
<protein>
    <submittedName>
        <fullName evidence="2">Glycosyltransferase</fullName>
        <ecNumber evidence="2">2.4.-.-</ecNumber>
    </submittedName>
</protein>
<keyword evidence="2" id="KW-0808">Transferase</keyword>
<keyword evidence="2" id="KW-0328">Glycosyltransferase</keyword>
<dbReference type="Proteomes" id="UP001390963">
    <property type="component" value="Unassembled WGS sequence"/>
</dbReference>
<sequence length="374" mass="42831">MKVFFPLGAFYPSQIGGPCNTLYWHCSALKNNNVQTTVVTTTFGIQDKISPGEWLELECGKVFYGTDGISSLKTRKRLSKEIMKGDVLHLNSLFSPFSIYSFFYRSFFQPEKKIIWSVRGELNENALKFSSWKKKPLLFLYKLLNKNITYHSTSRQETKGIRKMFPKNKIVEIPNLIAPSTRLAIPNTKNLLYVGRIHPIKSLHKLIKGLAISEVFMKNDSKFLIVGKQEERHNSYKNELVSLVNKLNLQNKVVFKGHLEGDQKEKVYAESYALILASETENFGNVVVEALNQGTPVIASQGTPWQILEEYNAGFHVSNDPETLAKALDSLLLIEPDKYQQMRINSCKLVDENFKVDSQIYKWIDVYKSLLNEN</sequence>
<dbReference type="InterPro" id="IPR001296">
    <property type="entry name" value="Glyco_trans_1"/>
</dbReference>
<keyword evidence="5" id="KW-1185">Reference proteome</keyword>
<dbReference type="PANTHER" id="PTHR12526:SF637">
    <property type="entry name" value="GLYCOSYLTRANSFERASE EPSF-RELATED"/>
    <property type="match status" value="1"/>
</dbReference>
<name>A0AB35YV19_9FLAO</name>
<dbReference type="RefSeq" id="WP_342687673.1">
    <property type="nucleotide sequence ID" value="NZ_JAZBJM010000008.1"/>
</dbReference>
<evidence type="ECO:0000313" key="5">
    <source>
        <dbReference type="Proteomes" id="UP001390963"/>
    </source>
</evidence>
<evidence type="ECO:0000313" key="4">
    <source>
        <dbReference type="Proteomes" id="UP001388259"/>
    </source>
</evidence>
<dbReference type="GO" id="GO:0016757">
    <property type="term" value="F:glycosyltransferase activity"/>
    <property type="evidence" value="ECO:0007669"/>
    <property type="project" value="UniProtKB-KW"/>
</dbReference>
<dbReference type="EC" id="2.4.-.-" evidence="2"/>
<dbReference type="EMBL" id="JBANCF010000009">
    <property type="protein sequence ID" value="MEM0574135.1"/>
    <property type="molecule type" value="Genomic_DNA"/>
</dbReference>
<dbReference type="Proteomes" id="UP001388259">
    <property type="component" value="Unassembled WGS sequence"/>
</dbReference>
<evidence type="ECO:0000313" key="3">
    <source>
        <dbReference type="EMBL" id="MEM0574135.1"/>
    </source>
</evidence>
<feature type="domain" description="Glycosyl transferase family 1" evidence="1">
    <location>
        <begin position="187"/>
        <end position="345"/>
    </location>
</feature>
<dbReference type="Pfam" id="PF00534">
    <property type="entry name" value="Glycos_transf_1"/>
    <property type="match status" value="1"/>
</dbReference>